<proteinExistence type="inferred from homology"/>
<keyword evidence="14" id="KW-1185">Reference proteome</keyword>
<keyword evidence="3 9" id="KW-0812">Transmembrane</keyword>
<keyword evidence="5" id="KW-0809">Transit peptide</keyword>
<dbReference type="NCBIfam" id="TIGR03592">
    <property type="entry name" value="yidC_oxa1_cterm"/>
    <property type="match status" value="1"/>
</dbReference>
<keyword evidence="6 11" id="KW-1133">Transmembrane helix</keyword>
<evidence type="ECO:0000256" key="7">
    <source>
        <dbReference type="ARBA" id="ARBA00023128"/>
    </source>
</evidence>
<evidence type="ECO:0000256" key="6">
    <source>
        <dbReference type="ARBA" id="ARBA00022989"/>
    </source>
</evidence>
<protein>
    <submittedName>
        <fullName evidence="13">Mitochondrial inner membrane protein OXA1L</fullName>
    </submittedName>
</protein>
<dbReference type="Proteomes" id="UP000281406">
    <property type="component" value="Unassembled WGS sequence"/>
</dbReference>
<evidence type="ECO:0000256" key="9">
    <source>
        <dbReference type="RuleBase" id="RU003945"/>
    </source>
</evidence>
<dbReference type="InterPro" id="IPR028055">
    <property type="entry name" value="YidC/Oxa/ALB_C"/>
</dbReference>
<feature type="region of interest" description="Disordered" evidence="10">
    <location>
        <begin position="431"/>
        <end position="469"/>
    </location>
</feature>
<feature type="transmembrane region" description="Helical" evidence="11">
    <location>
        <begin position="337"/>
        <end position="355"/>
    </location>
</feature>
<dbReference type="GO" id="GO:0005743">
    <property type="term" value="C:mitochondrial inner membrane"/>
    <property type="evidence" value="ECO:0007669"/>
    <property type="project" value="UniProtKB-SubCell"/>
</dbReference>
<evidence type="ECO:0000256" key="10">
    <source>
        <dbReference type="SAM" id="MobiDB-lite"/>
    </source>
</evidence>
<keyword evidence="4" id="KW-0999">Mitochondrion inner membrane</keyword>
<dbReference type="GO" id="GO:0032979">
    <property type="term" value="P:protein insertion into mitochondrial inner membrane from matrix"/>
    <property type="evidence" value="ECO:0007669"/>
    <property type="project" value="TreeGrafter"/>
</dbReference>
<accession>A0A3N0YH26</accession>
<dbReference type="AlphaFoldDB" id="A0A3N0YH26"/>
<feature type="transmembrane region" description="Helical" evidence="11">
    <location>
        <begin position="249"/>
        <end position="269"/>
    </location>
</feature>
<dbReference type="OrthoDB" id="2148490at2759"/>
<evidence type="ECO:0000256" key="8">
    <source>
        <dbReference type="ARBA" id="ARBA00023136"/>
    </source>
</evidence>
<dbReference type="InterPro" id="IPR001708">
    <property type="entry name" value="YidC/ALB3/OXA1/COX18"/>
</dbReference>
<dbReference type="GO" id="GO:0032977">
    <property type="term" value="F:membrane insertase activity"/>
    <property type="evidence" value="ECO:0007669"/>
    <property type="project" value="InterPro"/>
</dbReference>
<feature type="compositionally biased region" description="Basic and acidic residues" evidence="10">
    <location>
        <begin position="457"/>
        <end position="469"/>
    </location>
</feature>
<feature type="transmembrane region" description="Helical" evidence="11">
    <location>
        <begin position="173"/>
        <end position="195"/>
    </location>
</feature>
<keyword evidence="8 11" id="KW-0472">Membrane</keyword>
<comment type="similarity">
    <text evidence="2 9">Belongs to the OXA1/ALB3/YidC family.</text>
</comment>
<evidence type="ECO:0000259" key="12">
    <source>
        <dbReference type="Pfam" id="PF02096"/>
    </source>
</evidence>
<feature type="domain" description="Membrane insertase YidC/Oxa/ALB C-terminal" evidence="12">
    <location>
        <begin position="175"/>
        <end position="368"/>
    </location>
</feature>
<gene>
    <name evidence="13" type="ORF">DPX16_17668</name>
</gene>
<dbReference type="EMBL" id="RJVU01042551">
    <property type="protein sequence ID" value="ROL45552.1"/>
    <property type="molecule type" value="Genomic_DNA"/>
</dbReference>
<keyword evidence="7" id="KW-0496">Mitochondrion</keyword>
<dbReference type="PANTHER" id="PTHR12428:SF66">
    <property type="entry name" value="MITOCHONDRIAL INNER MEMBRANE PROTEIN OXA1L"/>
    <property type="match status" value="1"/>
</dbReference>
<feature type="transmembrane region" description="Helical" evidence="11">
    <location>
        <begin position="297"/>
        <end position="316"/>
    </location>
</feature>
<evidence type="ECO:0000313" key="13">
    <source>
        <dbReference type="EMBL" id="ROL45552.1"/>
    </source>
</evidence>
<evidence type="ECO:0000256" key="3">
    <source>
        <dbReference type="ARBA" id="ARBA00022692"/>
    </source>
</evidence>
<evidence type="ECO:0000256" key="1">
    <source>
        <dbReference type="ARBA" id="ARBA00004448"/>
    </source>
</evidence>
<dbReference type="CDD" id="cd20069">
    <property type="entry name" value="5TM_Oxa1-like"/>
    <property type="match status" value="1"/>
</dbReference>
<evidence type="ECO:0000256" key="2">
    <source>
        <dbReference type="ARBA" id="ARBA00009877"/>
    </source>
</evidence>
<dbReference type="PANTHER" id="PTHR12428">
    <property type="entry name" value="OXA1"/>
    <property type="match status" value="1"/>
</dbReference>
<comment type="subcellular location">
    <subcellularLocation>
        <location evidence="9">Membrane</location>
        <topology evidence="9">Multi-pass membrane protein</topology>
    </subcellularLocation>
    <subcellularLocation>
        <location evidence="1">Mitochondrion inner membrane</location>
        <topology evidence="1">Multi-pass membrane protein</topology>
    </subcellularLocation>
</comment>
<reference evidence="13 14" key="1">
    <citation type="submission" date="2018-10" db="EMBL/GenBank/DDBJ databases">
        <title>Genome assembly for a Yunnan-Guizhou Plateau 3E fish, Anabarilius grahami (Regan), and its evolutionary and genetic applications.</title>
        <authorList>
            <person name="Jiang W."/>
        </authorList>
    </citation>
    <scope>NUCLEOTIDE SEQUENCE [LARGE SCALE GENOMIC DNA]</scope>
    <source>
        <strain evidence="13">AG-KIZ</strain>
        <tissue evidence="13">Muscle</tissue>
    </source>
</reference>
<evidence type="ECO:0000256" key="11">
    <source>
        <dbReference type="SAM" id="Phobius"/>
    </source>
</evidence>
<evidence type="ECO:0000256" key="4">
    <source>
        <dbReference type="ARBA" id="ARBA00022792"/>
    </source>
</evidence>
<evidence type="ECO:0000256" key="5">
    <source>
        <dbReference type="ARBA" id="ARBA00022946"/>
    </source>
</evidence>
<sequence length="469" mass="51377">MAALRGRVVTECLTTCMFRQTSTSSVSTLPVVMTGNKWFVQRSHLHTGRGSRSPLVRALLGCPNHGQFLLVSAVAVRHNSSQTIEAVQSLSTPSETVEAAVSVPVSIPSPAVDLAPTVTPPITEQVAEAPLTALDVLQGVGAEASLSELGLCSYTPVGLIQNLLEFMHVGIGLPWWGAIVAGTIVARCAVFPVIVKGQREAAKLNNVLPEMTKLNNRMNEAKQSGNKFEFSKAYTDLMMFQKKHDVNPLRGFLVPLVQAPIFISFFIALRKMADLPVPSLQTGGLWWFTDLTACDPLYILPIAVTGTMFAILELGAESGVDNPNLRAMKTVFRIMPFVILPLTINFPTAVFTYWMTSNLFSLGQVALLRHPAVRQKFRIPERIAHPPSALPKNEGFIESVKKGWKNAQLAQQLEERERRIKGHLDMAAKGPLRQTFTHNPLQQSAAPMSTGKSSSPKQDKKRPWEETIG</sequence>
<dbReference type="Pfam" id="PF02096">
    <property type="entry name" value="60KD_IMP"/>
    <property type="match status" value="1"/>
</dbReference>
<evidence type="ECO:0000313" key="14">
    <source>
        <dbReference type="Proteomes" id="UP000281406"/>
    </source>
</evidence>
<name>A0A3N0YH26_ANAGA</name>
<feature type="compositionally biased region" description="Polar residues" evidence="10">
    <location>
        <begin position="434"/>
        <end position="456"/>
    </location>
</feature>
<comment type="caution">
    <text evidence="13">The sequence shown here is derived from an EMBL/GenBank/DDBJ whole genome shotgun (WGS) entry which is preliminary data.</text>
</comment>
<organism evidence="13 14">
    <name type="scientific">Anabarilius grahami</name>
    <name type="common">Kanglang fish</name>
    <name type="synonym">Barilius grahami</name>
    <dbReference type="NCBI Taxonomy" id="495550"/>
    <lineage>
        <taxon>Eukaryota</taxon>
        <taxon>Metazoa</taxon>
        <taxon>Chordata</taxon>
        <taxon>Craniata</taxon>
        <taxon>Vertebrata</taxon>
        <taxon>Euteleostomi</taxon>
        <taxon>Actinopterygii</taxon>
        <taxon>Neopterygii</taxon>
        <taxon>Teleostei</taxon>
        <taxon>Ostariophysi</taxon>
        <taxon>Cypriniformes</taxon>
        <taxon>Xenocyprididae</taxon>
        <taxon>Xenocypridinae</taxon>
        <taxon>Xenocypridinae incertae sedis</taxon>
        <taxon>Anabarilius</taxon>
    </lineage>
</organism>